<comment type="caution">
    <text evidence="3">The sequence shown here is derived from an EMBL/GenBank/DDBJ whole genome shotgun (WGS) entry which is preliminary data.</text>
</comment>
<dbReference type="EMBL" id="DVIU01000069">
    <property type="protein sequence ID" value="HIS35628.1"/>
    <property type="molecule type" value="Genomic_DNA"/>
</dbReference>
<dbReference type="InterPro" id="IPR027417">
    <property type="entry name" value="P-loop_NTPase"/>
</dbReference>
<evidence type="ECO:0000259" key="2">
    <source>
        <dbReference type="Pfam" id="PF13847"/>
    </source>
</evidence>
<dbReference type="Pfam" id="PF13671">
    <property type="entry name" value="AAA_33"/>
    <property type="match status" value="1"/>
</dbReference>
<sequence length="394" mass="45709">MSKVIMMCGVCGSGKTTYAKKKEQEGYIRLSIDEEMWKLYGRKGIDYPEEQYEKLSEQVEAALQKKLLSLIQQGKDVVIDFSFWSKENRNVYKELIQKAGAETELVYMKASKELLQKRLYKRNQVLNANSPFVITDEILEHHYHAFQEPCGEGEKVILQKEDIIQYSKEESKAIWNQNAEFWDCSMGDESNDFHREVVRPKVTELLNPDPTDYILDIACGNGNYSAYLAEKAVSVLAFDYSEKMVELAKKRQKRYADHIEFCVADATNETSLMALIRNKPFTKAVSNMAVMDITDIKPLFTSVYKLLEDNGVFVFATQHPCFVTLTEKYMTPHSYYDIAIEGQPQKQCYYHRSLQDIFNLCFDTGFVIDGFYEECYFNKEIPDIIIVRAIKIER</sequence>
<dbReference type="Proteomes" id="UP000823928">
    <property type="component" value="Unassembled WGS sequence"/>
</dbReference>
<dbReference type="CDD" id="cd02440">
    <property type="entry name" value="AdoMet_MTases"/>
    <property type="match status" value="1"/>
</dbReference>
<keyword evidence="1" id="KW-0808">Transferase</keyword>
<dbReference type="Gene3D" id="3.40.50.300">
    <property type="entry name" value="P-loop containing nucleotide triphosphate hydrolases"/>
    <property type="match status" value="1"/>
</dbReference>
<proteinExistence type="predicted"/>
<feature type="domain" description="Methyltransferase" evidence="2">
    <location>
        <begin position="213"/>
        <end position="319"/>
    </location>
</feature>
<accession>A0A9D1JM88</accession>
<dbReference type="AlphaFoldDB" id="A0A9D1JM88"/>
<evidence type="ECO:0000256" key="1">
    <source>
        <dbReference type="ARBA" id="ARBA00022679"/>
    </source>
</evidence>
<reference evidence="3" key="1">
    <citation type="submission" date="2020-10" db="EMBL/GenBank/DDBJ databases">
        <authorList>
            <person name="Gilroy R."/>
        </authorList>
    </citation>
    <scope>NUCLEOTIDE SEQUENCE</scope>
    <source>
        <strain evidence="3">6276</strain>
    </source>
</reference>
<evidence type="ECO:0000313" key="3">
    <source>
        <dbReference type="EMBL" id="HIS35628.1"/>
    </source>
</evidence>
<dbReference type="InterPro" id="IPR025714">
    <property type="entry name" value="Methyltranfer_dom"/>
</dbReference>
<dbReference type="SUPFAM" id="SSF53335">
    <property type="entry name" value="S-adenosyl-L-methionine-dependent methyltransferases"/>
    <property type="match status" value="1"/>
</dbReference>
<name>A0A9D1JM88_9BACT</name>
<protein>
    <submittedName>
        <fullName evidence="3">AAA family ATPase</fullName>
    </submittedName>
</protein>
<gene>
    <name evidence="3" type="ORF">IAC10_03225</name>
</gene>
<dbReference type="PANTHER" id="PTHR43861">
    <property type="entry name" value="TRANS-ACONITATE 2-METHYLTRANSFERASE-RELATED"/>
    <property type="match status" value="1"/>
</dbReference>
<dbReference type="InterPro" id="IPR029063">
    <property type="entry name" value="SAM-dependent_MTases_sf"/>
</dbReference>
<dbReference type="Gene3D" id="3.40.50.150">
    <property type="entry name" value="Vaccinia Virus protein VP39"/>
    <property type="match status" value="1"/>
</dbReference>
<organism evidence="3 4">
    <name type="scientific">Candidatus Scatousia excrementigallinarum</name>
    <dbReference type="NCBI Taxonomy" id="2840935"/>
    <lineage>
        <taxon>Bacteria</taxon>
        <taxon>Candidatus Scatousia</taxon>
    </lineage>
</organism>
<dbReference type="Pfam" id="PF13847">
    <property type="entry name" value="Methyltransf_31"/>
    <property type="match status" value="1"/>
</dbReference>
<dbReference type="PANTHER" id="PTHR43861:SF3">
    <property type="entry name" value="PUTATIVE (AFU_ORTHOLOGUE AFUA_2G14390)-RELATED"/>
    <property type="match status" value="1"/>
</dbReference>
<evidence type="ECO:0000313" key="4">
    <source>
        <dbReference type="Proteomes" id="UP000823928"/>
    </source>
</evidence>
<reference evidence="3" key="2">
    <citation type="journal article" date="2021" name="PeerJ">
        <title>Extensive microbial diversity within the chicken gut microbiome revealed by metagenomics and culture.</title>
        <authorList>
            <person name="Gilroy R."/>
            <person name="Ravi A."/>
            <person name="Getino M."/>
            <person name="Pursley I."/>
            <person name="Horton D.L."/>
            <person name="Alikhan N.F."/>
            <person name="Baker D."/>
            <person name="Gharbi K."/>
            <person name="Hall N."/>
            <person name="Watson M."/>
            <person name="Adriaenssens E.M."/>
            <person name="Foster-Nyarko E."/>
            <person name="Jarju S."/>
            <person name="Secka A."/>
            <person name="Antonio M."/>
            <person name="Oren A."/>
            <person name="Chaudhuri R.R."/>
            <person name="La Ragione R."/>
            <person name="Hildebrand F."/>
            <person name="Pallen M.J."/>
        </authorList>
    </citation>
    <scope>NUCLEOTIDE SEQUENCE</scope>
    <source>
        <strain evidence="3">6276</strain>
    </source>
</reference>
<dbReference type="GO" id="GO:0016740">
    <property type="term" value="F:transferase activity"/>
    <property type="evidence" value="ECO:0007669"/>
    <property type="project" value="UniProtKB-KW"/>
</dbReference>
<dbReference type="SUPFAM" id="SSF52540">
    <property type="entry name" value="P-loop containing nucleoside triphosphate hydrolases"/>
    <property type="match status" value="1"/>
</dbReference>